<keyword evidence="7 11" id="KW-1133">Transmembrane helix</keyword>
<evidence type="ECO:0000256" key="10">
    <source>
        <dbReference type="SAM" id="MobiDB-lite"/>
    </source>
</evidence>
<keyword evidence="8 11" id="KW-0472">Membrane</keyword>
<dbReference type="CDD" id="cd06582">
    <property type="entry name" value="TM_PBP1_LivH_like"/>
    <property type="match status" value="1"/>
</dbReference>
<evidence type="ECO:0000313" key="13">
    <source>
        <dbReference type="Proteomes" id="UP000244180"/>
    </source>
</evidence>
<reference evidence="12 13" key="1">
    <citation type="submission" date="2017-08" db="EMBL/GenBank/DDBJ databases">
        <title>Burning lignite coal seam in the remote Altai Mountains harbors a hydrogen-driven thermophilic microbial community.</title>
        <authorList>
            <person name="Kadnikov V.V."/>
            <person name="Mardanov A.V."/>
            <person name="Ivasenko D."/>
            <person name="Beletsky A.V."/>
            <person name="Karnachuk O.V."/>
            <person name="Ravin N.V."/>
        </authorList>
    </citation>
    <scope>NUCLEOTIDE SEQUENCE [LARGE SCALE GENOMIC DNA]</scope>
    <source>
        <strain evidence="12">AL33</strain>
    </source>
</reference>
<dbReference type="GO" id="GO:0042941">
    <property type="term" value="P:D-alanine transmembrane transport"/>
    <property type="evidence" value="ECO:0007669"/>
    <property type="project" value="TreeGrafter"/>
</dbReference>
<dbReference type="Proteomes" id="UP000244180">
    <property type="component" value="Unassembled WGS sequence"/>
</dbReference>
<evidence type="ECO:0000256" key="4">
    <source>
        <dbReference type="ARBA" id="ARBA00022519"/>
    </source>
</evidence>
<sequence length="350" mass="36312">MNAGSDRGISRQKAPDGQGGRRSRPFLPVWWRRKSVRGRIRVRDTGIRPHGGGMGGGRSGMLFEQLLNGITVGSTYALIAVGYTLIFGVLGMINMAHGQIFIFAALTAIVTMSAFGWPLLPAFFVSVACAAVLGALLEAVAFRPLRKKDVPHLAPLISTIGFATILDDAMIKLFGADSRVVPGKLGGSFSVGGVDVRTVDLAILVAALGLMALLHLWIQKTPFGKAIRATSESPETAAILGIPTDRVILATVVLASGLGGVAGLLLGLSYGAVAPSMGVGLGFKGLAVLVLGGLGSLPGAMLGGLLLGVVEVLAVAYGSSTYRDAIAFLMIILVFLVRPQGLFGETPVQR</sequence>
<dbReference type="InterPro" id="IPR052157">
    <property type="entry name" value="BCAA_transport_permease"/>
</dbReference>
<dbReference type="Pfam" id="PF02653">
    <property type="entry name" value="BPD_transp_2"/>
    <property type="match status" value="1"/>
</dbReference>
<feature type="transmembrane region" description="Helical" evidence="11">
    <location>
        <begin position="247"/>
        <end position="273"/>
    </location>
</feature>
<keyword evidence="5 11" id="KW-0812">Transmembrane</keyword>
<feature type="transmembrane region" description="Helical" evidence="11">
    <location>
        <begin position="325"/>
        <end position="343"/>
    </location>
</feature>
<keyword evidence="3" id="KW-1003">Cell membrane</keyword>
<dbReference type="GO" id="GO:1903806">
    <property type="term" value="P:L-isoleucine import across plasma membrane"/>
    <property type="evidence" value="ECO:0007669"/>
    <property type="project" value="TreeGrafter"/>
</dbReference>
<feature type="transmembrane region" description="Helical" evidence="11">
    <location>
        <begin position="153"/>
        <end position="176"/>
    </location>
</feature>
<evidence type="ECO:0000256" key="8">
    <source>
        <dbReference type="ARBA" id="ARBA00023136"/>
    </source>
</evidence>
<dbReference type="GO" id="GO:0015192">
    <property type="term" value="F:L-phenylalanine transmembrane transporter activity"/>
    <property type="evidence" value="ECO:0007669"/>
    <property type="project" value="TreeGrafter"/>
</dbReference>
<feature type="transmembrane region" description="Helical" evidence="11">
    <location>
        <begin position="123"/>
        <end position="141"/>
    </location>
</feature>
<evidence type="ECO:0000256" key="7">
    <source>
        <dbReference type="ARBA" id="ARBA00022989"/>
    </source>
</evidence>
<evidence type="ECO:0000313" key="12">
    <source>
        <dbReference type="EMBL" id="PTQ55008.1"/>
    </source>
</evidence>
<accession>A0A2T5GFP5</accession>
<dbReference type="InterPro" id="IPR001851">
    <property type="entry name" value="ABC_transp_permease"/>
</dbReference>
<organism evidence="12 13">
    <name type="scientific">Hydrogenibacillus schlegelii</name>
    <name type="common">Bacillus schlegelii</name>
    <dbReference type="NCBI Taxonomy" id="1484"/>
    <lineage>
        <taxon>Bacteria</taxon>
        <taxon>Bacillati</taxon>
        <taxon>Bacillota</taxon>
        <taxon>Bacilli</taxon>
        <taxon>Bacillales</taxon>
        <taxon>Bacillales Family X. Incertae Sedis</taxon>
        <taxon>Hydrogenibacillus</taxon>
    </lineage>
</organism>
<evidence type="ECO:0000256" key="9">
    <source>
        <dbReference type="ARBA" id="ARBA00037998"/>
    </source>
</evidence>
<dbReference type="GO" id="GO:0015190">
    <property type="term" value="F:L-leucine transmembrane transporter activity"/>
    <property type="evidence" value="ECO:0007669"/>
    <property type="project" value="TreeGrafter"/>
</dbReference>
<evidence type="ECO:0000256" key="3">
    <source>
        <dbReference type="ARBA" id="ARBA00022475"/>
    </source>
</evidence>
<feature type="transmembrane region" description="Helical" evidence="11">
    <location>
        <begin position="196"/>
        <end position="218"/>
    </location>
</feature>
<evidence type="ECO:0000256" key="5">
    <source>
        <dbReference type="ARBA" id="ARBA00022692"/>
    </source>
</evidence>
<feature type="transmembrane region" description="Helical" evidence="11">
    <location>
        <begin position="70"/>
        <end position="93"/>
    </location>
</feature>
<dbReference type="GO" id="GO:0015188">
    <property type="term" value="F:L-isoleucine transmembrane transporter activity"/>
    <property type="evidence" value="ECO:0007669"/>
    <property type="project" value="TreeGrafter"/>
</dbReference>
<dbReference type="GO" id="GO:0005304">
    <property type="term" value="F:L-valine transmembrane transporter activity"/>
    <property type="evidence" value="ECO:0007669"/>
    <property type="project" value="TreeGrafter"/>
</dbReference>
<dbReference type="GO" id="GO:0015808">
    <property type="term" value="P:L-alanine transport"/>
    <property type="evidence" value="ECO:0007669"/>
    <property type="project" value="TreeGrafter"/>
</dbReference>
<dbReference type="PANTHER" id="PTHR11795:SF371">
    <property type="entry name" value="HIGH-AFFINITY BRANCHED-CHAIN AMINO ACID TRANSPORT SYSTEM PERMEASE PROTEIN LIVH"/>
    <property type="match status" value="1"/>
</dbReference>
<keyword evidence="6" id="KW-0029">Amino-acid transport</keyword>
<feature type="transmembrane region" description="Helical" evidence="11">
    <location>
        <begin position="285"/>
        <end position="313"/>
    </location>
</feature>
<comment type="subcellular location">
    <subcellularLocation>
        <location evidence="1">Cell membrane</location>
        <topology evidence="1">Multi-pass membrane protein</topology>
    </subcellularLocation>
</comment>
<name>A0A2T5GFP5_HYDSH</name>
<dbReference type="EMBL" id="PEBV01000001">
    <property type="protein sequence ID" value="PTQ55008.1"/>
    <property type="molecule type" value="Genomic_DNA"/>
</dbReference>
<evidence type="ECO:0000256" key="1">
    <source>
        <dbReference type="ARBA" id="ARBA00004651"/>
    </source>
</evidence>
<evidence type="ECO:0000256" key="2">
    <source>
        <dbReference type="ARBA" id="ARBA00022448"/>
    </source>
</evidence>
<proteinExistence type="inferred from homology"/>
<dbReference type="PANTHER" id="PTHR11795">
    <property type="entry name" value="BRANCHED-CHAIN AMINO ACID TRANSPORT SYSTEM PERMEASE PROTEIN LIVH"/>
    <property type="match status" value="1"/>
</dbReference>
<dbReference type="GO" id="GO:0005886">
    <property type="term" value="C:plasma membrane"/>
    <property type="evidence" value="ECO:0007669"/>
    <property type="project" value="UniProtKB-SubCell"/>
</dbReference>
<protein>
    <submittedName>
        <fullName evidence="12">High-affinity branched-chain amino acid transport system permease protein LivH</fullName>
    </submittedName>
</protein>
<keyword evidence="4" id="KW-0997">Cell inner membrane</keyword>
<keyword evidence="2" id="KW-0813">Transport</keyword>
<feature type="transmembrane region" description="Helical" evidence="11">
    <location>
        <begin position="100"/>
        <end position="117"/>
    </location>
</feature>
<comment type="similarity">
    <text evidence="9">Belongs to the binding-protein-dependent transport system permease family. LivHM subfamily.</text>
</comment>
<feature type="region of interest" description="Disordered" evidence="10">
    <location>
        <begin position="1"/>
        <end position="24"/>
    </location>
</feature>
<evidence type="ECO:0000256" key="11">
    <source>
        <dbReference type="SAM" id="Phobius"/>
    </source>
</evidence>
<dbReference type="AlphaFoldDB" id="A0A2T5GFP5"/>
<gene>
    <name evidence="12" type="ORF">HSCHL_1951</name>
</gene>
<comment type="caution">
    <text evidence="12">The sequence shown here is derived from an EMBL/GenBank/DDBJ whole genome shotgun (WGS) entry which is preliminary data.</text>
</comment>
<evidence type="ECO:0000256" key="6">
    <source>
        <dbReference type="ARBA" id="ARBA00022970"/>
    </source>
</evidence>